<dbReference type="RefSeq" id="WP_110250230.1">
    <property type="nucleotide sequence ID" value="NZ_QJJR01000001.1"/>
</dbReference>
<reference evidence="2 3" key="1">
    <citation type="submission" date="2018-05" db="EMBL/GenBank/DDBJ databases">
        <title>Genomic Encyclopedia of Type Strains, Phase IV (KMG-IV): sequencing the most valuable type-strain genomes for metagenomic binning, comparative biology and taxonomic classification.</title>
        <authorList>
            <person name="Goeker M."/>
        </authorList>
    </citation>
    <scope>NUCLEOTIDE SEQUENCE [LARGE SCALE GENOMIC DNA]</scope>
    <source>
        <strain evidence="2 3">DSM 22440</strain>
    </source>
</reference>
<name>A0A2V3WDZ2_9BACI</name>
<dbReference type="GO" id="GO:0005737">
    <property type="term" value="C:cytoplasm"/>
    <property type="evidence" value="ECO:0007669"/>
    <property type="project" value="TreeGrafter"/>
</dbReference>
<evidence type="ECO:0000313" key="3">
    <source>
        <dbReference type="Proteomes" id="UP000247922"/>
    </source>
</evidence>
<dbReference type="EMBL" id="QJJR01000001">
    <property type="protein sequence ID" value="PXW93136.1"/>
    <property type="molecule type" value="Genomic_DNA"/>
</dbReference>
<dbReference type="AlphaFoldDB" id="A0A2V3WDZ2"/>
<dbReference type="InterPro" id="IPR041780">
    <property type="entry name" value="MPP_PrpE-like"/>
</dbReference>
<dbReference type="OrthoDB" id="9807890at2"/>
<dbReference type="Proteomes" id="UP000247922">
    <property type="component" value="Unassembled WGS sequence"/>
</dbReference>
<dbReference type="InterPro" id="IPR050126">
    <property type="entry name" value="Ap4A_hydrolase"/>
</dbReference>
<dbReference type="InterPro" id="IPR006186">
    <property type="entry name" value="Ser/Thr-sp_prot-phosphatase"/>
</dbReference>
<sequence length="246" mass="28858">MNYDVIGDVHGCYDELVRLLTQLGYREVDGHINHKDMRKLIFVGDLTDRGPQSLNVIRLVYRLVMKDKIAHYVPGNHCNKLYRYFLGNNVEIKHGLETTIHEYLALNARERHQIKDQFKRLYQQAPLYFVAPHDTFVVAHAGIMHDMIGREDEKVKKFVLYGVPLKETYPDGRPKRLDWSKHYQGKHFVIYGHTPVLKPYQSNHTLNIDLGCVFGHKLCAYRVDQEQFITVNSKQPFQPDRFTSFD</sequence>
<keyword evidence="3" id="KW-1185">Reference proteome</keyword>
<organism evidence="2 3">
    <name type="scientific">Streptohalobacillus salinus</name>
    <dbReference type="NCBI Taxonomy" id="621096"/>
    <lineage>
        <taxon>Bacteria</taxon>
        <taxon>Bacillati</taxon>
        <taxon>Bacillota</taxon>
        <taxon>Bacilli</taxon>
        <taxon>Bacillales</taxon>
        <taxon>Bacillaceae</taxon>
        <taxon>Streptohalobacillus</taxon>
    </lineage>
</organism>
<dbReference type="InterPro" id="IPR029052">
    <property type="entry name" value="Metallo-depent_PP-like"/>
</dbReference>
<evidence type="ECO:0000259" key="1">
    <source>
        <dbReference type="Pfam" id="PF00149"/>
    </source>
</evidence>
<dbReference type="InterPro" id="IPR004843">
    <property type="entry name" value="Calcineurin-like_PHP"/>
</dbReference>
<dbReference type="CDD" id="cd07423">
    <property type="entry name" value="MPP_Prp_like"/>
    <property type="match status" value="1"/>
</dbReference>
<dbReference type="PANTHER" id="PTHR42850:SF7">
    <property type="entry name" value="BIS(5'-NUCLEOSYL)-TETRAPHOSPHATASE PRPE [ASYMMETRICAL]"/>
    <property type="match status" value="1"/>
</dbReference>
<dbReference type="SUPFAM" id="SSF56300">
    <property type="entry name" value="Metallo-dependent phosphatases"/>
    <property type="match status" value="1"/>
</dbReference>
<comment type="caution">
    <text evidence="2">The sequence shown here is derived from an EMBL/GenBank/DDBJ whole genome shotgun (WGS) entry which is preliminary data.</text>
</comment>
<feature type="domain" description="Calcineurin-like phosphoesterase" evidence="1">
    <location>
        <begin position="3"/>
        <end position="196"/>
    </location>
</feature>
<dbReference type="Pfam" id="PF00149">
    <property type="entry name" value="Metallophos"/>
    <property type="match status" value="1"/>
</dbReference>
<dbReference type="PRINTS" id="PR00114">
    <property type="entry name" value="STPHPHTASE"/>
</dbReference>
<evidence type="ECO:0000313" key="2">
    <source>
        <dbReference type="EMBL" id="PXW93136.1"/>
    </source>
</evidence>
<dbReference type="Gene3D" id="3.60.21.10">
    <property type="match status" value="1"/>
</dbReference>
<dbReference type="GO" id="GO:0016791">
    <property type="term" value="F:phosphatase activity"/>
    <property type="evidence" value="ECO:0007669"/>
    <property type="project" value="TreeGrafter"/>
</dbReference>
<gene>
    <name evidence="2" type="ORF">DES38_101219</name>
</gene>
<dbReference type="PANTHER" id="PTHR42850">
    <property type="entry name" value="METALLOPHOSPHOESTERASE"/>
    <property type="match status" value="1"/>
</dbReference>
<accession>A0A2V3WDZ2</accession>
<protein>
    <submittedName>
        <fullName evidence="2">Bis(5'-nucleosyl)-tetraphosphatase (Symmetrical)</fullName>
    </submittedName>
</protein>
<proteinExistence type="predicted"/>